<evidence type="ECO:0000313" key="5">
    <source>
        <dbReference type="EMBL" id="MFD2206937.1"/>
    </source>
</evidence>
<dbReference type="GO" id="GO:0008794">
    <property type="term" value="F:arsenate reductase (glutaredoxin) activity"/>
    <property type="evidence" value="ECO:0007669"/>
    <property type="project" value="UniProtKB-EC"/>
</dbReference>
<gene>
    <name evidence="5" type="primary">arsC</name>
    <name evidence="5" type="ORF">ACFSKO_15010</name>
</gene>
<evidence type="ECO:0000256" key="3">
    <source>
        <dbReference type="PROSITE-ProRule" id="PRU01282"/>
    </source>
</evidence>
<dbReference type="Gene3D" id="3.40.30.10">
    <property type="entry name" value="Glutaredoxin"/>
    <property type="match status" value="1"/>
</dbReference>
<comment type="caution">
    <text evidence="5">The sequence shown here is derived from an EMBL/GenBank/DDBJ whole genome shotgun (WGS) entry which is preliminary data.</text>
</comment>
<dbReference type="PROSITE" id="PS51353">
    <property type="entry name" value="ARSC"/>
    <property type="match status" value="1"/>
</dbReference>
<evidence type="ECO:0000313" key="6">
    <source>
        <dbReference type="Proteomes" id="UP001597294"/>
    </source>
</evidence>
<name>A0ABW5BLD8_9PROT</name>
<dbReference type="InterPro" id="IPR006660">
    <property type="entry name" value="Arsenate_reductase-like"/>
</dbReference>
<dbReference type="InterPro" id="IPR036249">
    <property type="entry name" value="Thioredoxin-like_sf"/>
</dbReference>
<dbReference type="RefSeq" id="WP_380253067.1">
    <property type="nucleotide sequence ID" value="NZ_JBHUII010000008.1"/>
</dbReference>
<dbReference type="SUPFAM" id="SSF52833">
    <property type="entry name" value="Thioredoxin-like"/>
    <property type="match status" value="1"/>
</dbReference>
<dbReference type="NCBIfam" id="TIGR00014">
    <property type="entry name" value="arsC"/>
    <property type="match status" value="1"/>
</dbReference>
<dbReference type="EC" id="1.20.4.1" evidence="4"/>
<dbReference type="PANTHER" id="PTHR30041">
    <property type="entry name" value="ARSENATE REDUCTASE"/>
    <property type="match status" value="1"/>
</dbReference>
<dbReference type="InterPro" id="IPR006659">
    <property type="entry name" value="Arsenate_reductase"/>
</dbReference>
<evidence type="ECO:0000256" key="2">
    <source>
        <dbReference type="ARBA" id="ARBA00023002"/>
    </source>
</evidence>
<organism evidence="5 6">
    <name type="scientific">Kiloniella antarctica</name>
    <dbReference type="NCBI Taxonomy" id="1550907"/>
    <lineage>
        <taxon>Bacteria</taxon>
        <taxon>Pseudomonadati</taxon>
        <taxon>Pseudomonadota</taxon>
        <taxon>Alphaproteobacteria</taxon>
        <taxon>Rhodospirillales</taxon>
        <taxon>Kiloniellaceae</taxon>
        <taxon>Kiloniella</taxon>
    </lineage>
</organism>
<evidence type="ECO:0000256" key="1">
    <source>
        <dbReference type="ARBA" id="ARBA00007198"/>
    </source>
</evidence>
<comment type="catalytic activity">
    <reaction evidence="4">
        <text>[glutaredoxin]-dithiol + arsenate + glutathione + H(+) = glutathionyl-S-S-[glutaredoxin] + arsenite + H2O</text>
        <dbReference type="Rhea" id="RHEA:22016"/>
        <dbReference type="Rhea" id="RHEA-COMP:10729"/>
        <dbReference type="Rhea" id="RHEA-COMP:17668"/>
        <dbReference type="ChEBI" id="CHEBI:15377"/>
        <dbReference type="ChEBI" id="CHEBI:15378"/>
        <dbReference type="ChEBI" id="CHEBI:29242"/>
        <dbReference type="ChEBI" id="CHEBI:29950"/>
        <dbReference type="ChEBI" id="CHEBI:48597"/>
        <dbReference type="ChEBI" id="CHEBI:57925"/>
        <dbReference type="ChEBI" id="CHEBI:146199"/>
        <dbReference type="EC" id="1.20.4.1"/>
    </reaction>
</comment>
<dbReference type="EMBL" id="JBHUII010000008">
    <property type="protein sequence ID" value="MFD2206937.1"/>
    <property type="molecule type" value="Genomic_DNA"/>
</dbReference>
<keyword evidence="6" id="KW-1185">Reference proteome</keyword>
<comment type="similarity">
    <text evidence="1 3 4">Belongs to the ArsC family.</text>
</comment>
<proteinExistence type="inferred from homology"/>
<dbReference type="CDD" id="cd03034">
    <property type="entry name" value="ArsC_ArsC"/>
    <property type="match status" value="1"/>
</dbReference>
<accession>A0ABW5BLD8</accession>
<keyword evidence="2 4" id="KW-0560">Oxidoreductase</keyword>
<dbReference type="Proteomes" id="UP001597294">
    <property type="component" value="Unassembled WGS sequence"/>
</dbReference>
<dbReference type="Pfam" id="PF03960">
    <property type="entry name" value="ArsC"/>
    <property type="match status" value="1"/>
</dbReference>
<protein>
    <recommendedName>
        <fullName evidence="4">Arsenate reductase</fullName>
        <ecNumber evidence="4">1.20.4.1</ecNumber>
    </recommendedName>
</protein>
<sequence length="115" mass="13377">MTLKILHNPRCSKSRQTLQILKDQGLEPVVIDYIKTPITEKELMNILDQLKLTPRDILRKNEKIYKELGLSNKDIDDKQLRIHMVENPILIERPIVISDKGVRLGRPPESVMEII</sequence>
<dbReference type="PANTHER" id="PTHR30041:SF4">
    <property type="entry name" value="ARSENATE REDUCTASE"/>
    <property type="match status" value="1"/>
</dbReference>
<reference evidence="6" key="1">
    <citation type="journal article" date="2019" name="Int. J. Syst. Evol. Microbiol.">
        <title>The Global Catalogue of Microorganisms (GCM) 10K type strain sequencing project: providing services to taxonomists for standard genome sequencing and annotation.</title>
        <authorList>
            <consortium name="The Broad Institute Genomics Platform"/>
            <consortium name="The Broad Institute Genome Sequencing Center for Infectious Disease"/>
            <person name="Wu L."/>
            <person name="Ma J."/>
        </authorList>
    </citation>
    <scope>NUCLEOTIDE SEQUENCE [LARGE SCALE GENOMIC DNA]</scope>
    <source>
        <strain evidence="6">CGMCC 4.7192</strain>
    </source>
</reference>
<evidence type="ECO:0000256" key="4">
    <source>
        <dbReference type="RuleBase" id="RU362029"/>
    </source>
</evidence>